<protein>
    <recommendedName>
        <fullName evidence="3">TIGR02678 family protein</fullName>
    </recommendedName>
</protein>
<name>G0V453_9CLOT</name>
<dbReference type="EMBL" id="CAKP01000009">
    <property type="protein sequence ID" value="CCC57893.1"/>
    <property type="molecule type" value="Genomic_DNA"/>
</dbReference>
<keyword evidence="2" id="KW-1185">Reference proteome</keyword>
<dbReference type="AlphaFoldDB" id="G0V453"/>
<organism evidence="1 2">
    <name type="scientific">Caloramator australicus RC3</name>
    <dbReference type="NCBI Taxonomy" id="857293"/>
    <lineage>
        <taxon>Bacteria</taxon>
        <taxon>Bacillati</taxon>
        <taxon>Bacillota</taxon>
        <taxon>Clostridia</taxon>
        <taxon>Eubacteriales</taxon>
        <taxon>Clostridiaceae</taxon>
        <taxon>Caloramator</taxon>
    </lineage>
</organism>
<dbReference type="Proteomes" id="UP000007652">
    <property type="component" value="Unassembled WGS sequence"/>
</dbReference>
<comment type="caution">
    <text evidence="1">The sequence shown here is derived from an EMBL/GenBank/DDBJ whole genome shotgun (WGS) entry which is preliminary data.</text>
</comment>
<reference evidence="1 2" key="1">
    <citation type="journal article" date="2011" name="J. Bacteriol.">
        <title>Draft genome sequence of Caloramator australicus strain RC3T, a thermoanaerobe from the Great Artesian Basin of Australia.</title>
        <authorList>
            <person name="Ogg C.D."/>
            <person name="Patel B.K.C."/>
        </authorList>
    </citation>
    <scope>NUCLEOTIDE SEQUENCE [LARGE SCALE GENOMIC DNA]</scope>
    <source>
        <strain evidence="1 2">RC3</strain>
    </source>
</reference>
<dbReference type="InterPro" id="IPR013494">
    <property type="entry name" value="CHP02678"/>
</dbReference>
<accession>G0V453</accession>
<sequence>MKELELLLDNFWIIKDEDKELFYQIKDAIPEFKNFLAEKLGYHIIQNTQLIKLEKIPGKAEAWMGIQEFDSPMEYAFLCLLLMFLEDKGKEEQFVLSSITEFIEANYPGEKIDWTLFRHRKSLVKVLRFATKMGMLKVDDGDESKFTNDASTEVLYENTGLSRYFTRSFSMNILNYTSYKDFEKEEELDIDKDKGVIRRQRAYRKLLMSPVVYKEGDFDPDFDYIKKQRSSIENDLEKYLGLELHVHKNCAMVVLPQNKTYKSIFPDGTTLNDIILQMNYMITNMVKTGKLKPDNDDIITISKPFFETMVKELKALNSAGWSKEYREMDFEKLYNEIIHFMEMLNMIKVSEKEIKILPLCGKVVGRYPDDFYSKEMEREVALDEAK</sequence>
<evidence type="ECO:0000313" key="2">
    <source>
        <dbReference type="Proteomes" id="UP000007652"/>
    </source>
</evidence>
<dbReference type="Pfam" id="PF09661">
    <property type="entry name" value="DUF2398"/>
    <property type="match status" value="1"/>
</dbReference>
<evidence type="ECO:0008006" key="3">
    <source>
        <dbReference type="Google" id="ProtNLM"/>
    </source>
</evidence>
<dbReference type="NCBIfam" id="TIGR02678">
    <property type="entry name" value="TIGR02678 family protein"/>
    <property type="match status" value="1"/>
</dbReference>
<evidence type="ECO:0000313" key="1">
    <source>
        <dbReference type="EMBL" id="CCC57893.1"/>
    </source>
</evidence>
<dbReference type="OrthoDB" id="1654131at2"/>
<dbReference type="RefSeq" id="WP_008907616.1">
    <property type="nucleotide sequence ID" value="NZ_CAKP01000009.1"/>
</dbReference>
<proteinExistence type="predicted"/>
<dbReference type="eggNOG" id="ENOG502Z813">
    <property type="taxonomic scope" value="Bacteria"/>
</dbReference>
<gene>
    <name evidence="1" type="ORF">CAAU_0244</name>
</gene>
<dbReference type="STRING" id="857293.CAAU_0244"/>